<feature type="disulfide bond" evidence="19">
    <location>
        <begin position="439"/>
        <end position="478"/>
    </location>
</feature>
<dbReference type="SUPFAM" id="SSF57440">
    <property type="entry name" value="Kringle-like"/>
    <property type="match status" value="3"/>
</dbReference>
<evidence type="ECO:0000256" key="14">
    <source>
        <dbReference type="ARBA" id="ARBA00023170"/>
    </source>
</evidence>
<dbReference type="CDD" id="cd00096">
    <property type="entry name" value="Ig"/>
    <property type="match status" value="1"/>
</dbReference>
<evidence type="ECO:0000259" key="25">
    <source>
        <dbReference type="PROSITE" id="PS50011"/>
    </source>
</evidence>
<comment type="similarity">
    <text evidence="21">Belongs to the protein kinase superfamily. Tyr protein kinase family. Insulin receptor subfamily.</text>
</comment>
<keyword evidence="12" id="KW-0829">Tyrosine-protein kinase</keyword>
<dbReference type="EC" id="2.7.10.1" evidence="21"/>
<dbReference type="GO" id="GO:0017147">
    <property type="term" value="F:Wnt-protein binding"/>
    <property type="evidence" value="ECO:0007669"/>
    <property type="project" value="TreeGrafter"/>
</dbReference>
<dbReference type="InterPro" id="IPR020067">
    <property type="entry name" value="Frizzled_dom"/>
</dbReference>
<evidence type="ECO:0000256" key="11">
    <source>
        <dbReference type="ARBA" id="ARBA00023136"/>
    </source>
</evidence>
<evidence type="ECO:0000256" key="6">
    <source>
        <dbReference type="ARBA" id="ARBA00022741"/>
    </source>
</evidence>
<feature type="domain" description="Kringle" evidence="27">
    <location>
        <begin position="67"/>
        <end position="145"/>
    </location>
</feature>
<keyword evidence="14 21" id="KW-0675">Receptor</keyword>
<dbReference type="Pfam" id="PF01392">
    <property type="entry name" value="Fz"/>
    <property type="match status" value="1"/>
</dbReference>
<dbReference type="GO" id="GO:0005524">
    <property type="term" value="F:ATP binding"/>
    <property type="evidence" value="ECO:0007669"/>
    <property type="project" value="UniProtKB-UniRule"/>
</dbReference>
<dbReference type="AlphaFoldDB" id="A0AA36FJG5"/>
<keyword evidence="5 21" id="KW-0812">Transmembrane</keyword>
<feature type="compositionally biased region" description="Polar residues" evidence="22">
    <location>
        <begin position="969"/>
        <end position="981"/>
    </location>
</feature>
<dbReference type="InterPro" id="IPR013098">
    <property type="entry name" value="Ig_I-set"/>
</dbReference>
<dbReference type="InterPro" id="IPR050122">
    <property type="entry name" value="RTK"/>
</dbReference>
<feature type="chain" id="PRO_5041379780" description="Tyrosine-protein kinase receptor" evidence="24">
    <location>
        <begin position="26"/>
        <end position="1125"/>
    </location>
</feature>
<evidence type="ECO:0000256" key="9">
    <source>
        <dbReference type="ARBA" id="ARBA00022989"/>
    </source>
</evidence>
<feature type="compositionally biased region" description="Polar residues" evidence="22">
    <location>
        <begin position="255"/>
        <end position="273"/>
    </location>
</feature>
<keyword evidence="6 20" id="KW-0547">Nucleotide-binding</keyword>
<dbReference type="GO" id="GO:0005886">
    <property type="term" value="C:plasma membrane"/>
    <property type="evidence" value="ECO:0007669"/>
    <property type="project" value="TreeGrafter"/>
</dbReference>
<keyword evidence="8 20" id="KW-0067">ATP-binding</keyword>
<keyword evidence="16" id="KW-0393">Immunoglobulin domain</keyword>
<dbReference type="Gene3D" id="3.30.200.20">
    <property type="entry name" value="Phosphorylase Kinase, domain 1"/>
    <property type="match status" value="1"/>
</dbReference>
<dbReference type="CDD" id="cd05048">
    <property type="entry name" value="PTKc_Ror"/>
    <property type="match status" value="1"/>
</dbReference>
<dbReference type="GO" id="GO:0045202">
    <property type="term" value="C:synapse"/>
    <property type="evidence" value="ECO:0007669"/>
    <property type="project" value="UniProtKB-SubCell"/>
</dbReference>
<dbReference type="InterPro" id="IPR000001">
    <property type="entry name" value="Kringle"/>
</dbReference>
<gene>
    <name evidence="29" type="ORF">OCTVUL_1B028315</name>
</gene>
<keyword evidence="9 23" id="KW-1133">Transmembrane helix</keyword>
<proteinExistence type="inferred from homology"/>
<evidence type="ECO:0000256" key="12">
    <source>
        <dbReference type="ARBA" id="ARBA00023137"/>
    </source>
</evidence>
<dbReference type="PROSITE" id="PS00021">
    <property type="entry name" value="KRINGLE_1"/>
    <property type="match status" value="3"/>
</dbReference>
<evidence type="ECO:0000256" key="17">
    <source>
        <dbReference type="ARBA" id="ARBA00034103"/>
    </source>
</evidence>
<feature type="domain" description="Protein kinase" evidence="25">
    <location>
        <begin position="657"/>
        <end position="928"/>
    </location>
</feature>
<dbReference type="SMART" id="SM00408">
    <property type="entry name" value="IGc2"/>
    <property type="match status" value="1"/>
</dbReference>
<feature type="domain" description="Kringle" evidence="27">
    <location>
        <begin position="417"/>
        <end position="495"/>
    </location>
</feature>
<dbReference type="PROSITE" id="PS50011">
    <property type="entry name" value="PROTEIN_KINASE_DOM"/>
    <property type="match status" value="1"/>
</dbReference>
<dbReference type="InterPro" id="IPR001245">
    <property type="entry name" value="Ser-Thr/Tyr_kinase_cat_dom"/>
</dbReference>
<reference evidence="29" key="1">
    <citation type="submission" date="2023-08" db="EMBL/GenBank/DDBJ databases">
        <authorList>
            <person name="Alioto T."/>
            <person name="Alioto T."/>
            <person name="Gomez Garrido J."/>
        </authorList>
    </citation>
    <scope>NUCLEOTIDE SEQUENCE</scope>
</reference>
<sequence length="1125" mass="127063">MAKRKFSLLTMSWWILCVQTVLVYASGEDVWRTKRSYSSYDNSEISEYVQSSFERDYHSSEEQIDITCYKGTGMTYKGYFNFTKSKYPCQNWSLQTPHKHNFNVANSTQLGDHNFCRNPGNEEDRPWCFTTNENVRKEICDIRNCDGFVEVNEPMKNVTAYKKDTVRLECEITGKPVPKYNWTKDDKPLPHDPRYRVRETYYGSRLKILDVSPKDSGTFLCIASNRFGQKNTTGRLRVKDEISTKKMTDRIPDSSGRQTPSTPFGSSSEEQNNQGSCFDYHGTPCAKFLANKSVYVANKNGLVETEKVYTVAVTMIGQSTDLSPRCQQFAILSLCYHAFPLCDETSAIPKPRLLCKDECKILREDICKNEYKMAKGHPLIGEKLLPKCENLAPVGTKEAANCIEIGVRNATRVTEHSCYNGSGSNYRGMISRTRSGHECQKWSSNNPHPHHFKPTQYPELGDHNYCRNPGNTDHAPWCFTLNSQVKKERCDIPRCDIDINCYTNKGSTYQGKVSKTKSGWKCQSWNTHYPHNHPYSSVDYPELRGGHNYCRNPGGVLDTPWCYTTESSVVKEECNISKCPHGITEDVNKLMFILVPGITVPLALVLLLALVCFCQRSHNRYQGTSDKASQRQGQPMELSPLAAKSNMRTREFFMQNIRFIQELGEGAFGKVYKGELVGLFSENSVTKVAIKTLKENASPKVQNDFRREVDLMSEMRHSNIVCLLGVCMKQEPMCMLFEYMSQGDLHEYLITHSPHSDITGIDEEGNRVLDYLDMLHIAIQIASGMEYLSNHHFVHRDLAARNILVGDALTVKISDFGLSRDIYSSDYYRVQSKSLLPVRWMPPESILYGKFTTESDVWSFGVVLWEIFSYGLQPYYGYSNQEVIDMIRSRQILRCPENCNAHIYALKVECWHELPSRRPSFREINARLRAIKMEAMNQNPHWSISQSQSAHSSSTHQSSHSQPSHQSSVGPSNTTATTGLTSSSNNSEPNQQQGSNPPVPMANQMMPPHGYVPNQMPLTPTPTQQIMMMQQQQQQQRAPPTYGGQQMKVSPAGSVASHPSSANSSSSQGSSTSHGMTQMAPPSVTGYVGNNLSAPPNMMGSDCHKMANYITHQAHIPDSKPAAEI</sequence>
<evidence type="ECO:0000259" key="27">
    <source>
        <dbReference type="PROSITE" id="PS50070"/>
    </source>
</evidence>
<dbReference type="PANTHER" id="PTHR24416">
    <property type="entry name" value="TYROSINE-PROTEIN KINASE RECEPTOR"/>
    <property type="match status" value="1"/>
</dbReference>
<dbReference type="InterPro" id="IPR013806">
    <property type="entry name" value="Kringle-like"/>
</dbReference>
<dbReference type="FunFam" id="1.10.510.10:FF:000116">
    <property type="entry name" value="inactive tyrosine-protein kinase transmembrane receptor ROR1"/>
    <property type="match status" value="1"/>
</dbReference>
<dbReference type="InterPro" id="IPR000719">
    <property type="entry name" value="Prot_kinase_dom"/>
</dbReference>
<dbReference type="GO" id="GO:0004714">
    <property type="term" value="F:transmembrane receptor protein tyrosine kinase activity"/>
    <property type="evidence" value="ECO:0007669"/>
    <property type="project" value="UniProtKB-EC"/>
</dbReference>
<feature type="transmembrane region" description="Helical" evidence="23">
    <location>
        <begin position="590"/>
        <end position="613"/>
    </location>
</feature>
<dbReference type="CDD" id="cd00108">
    <property type="entry name" value="KR"/>
    <property type="match status" value="3"/>
</dbReference>
<evidence type="ECO:0000256" key="13">
    <source>
        <dbReference type="ARBA" id="ARBA00023157"/>
    </source>
</evidence>
<dbReference type="InterPro" id="IPR002011">
    <property type="entry name" value="Tyr_kinase_rcpt_2_CS"/>
</dbReference>
<evidence type="ECO:0000256" key="7">
    <source>
        <dbReference type="ARBA" id="ARBA00022777"/>
    </source>
</evidence>
<dbReference type="FunFam" id="2.60.40.10:FF:000107">
    <property type="entry name" value="Myosin, light chain kinase a"/>
    <property type="match status" value="1"/>
</dbReference>
<feature type="compositionally biased region" description="Basic and acidic residues" evidence="22">
    <location>
        <begin position="237"/>
        <end position="252"/>
    </location>
</feature>
<dbReference type="InterPro" id="IPR020635">
    <property type="entry name" value="Tyr_kinase_cat_dom"/>
</dbReference>
<dbReference type="PROSITE" id="PS50070">
    <property type="entry name" value="KRINGLE_2"/>
    <property type="match status" value="3"/>
</dbReference>
<dbReference type="InterPro" id="IPR018056">
    <property type="entry name" value="Kringle_CS"/>
</dbReference>
<dbReference type="PROSITE" id="PS50038">
    <property type="entry name" value="FZ"/>
    <property type="match status" value="1"/>
</dbReference>
<protein>
    <recommendedName>
        <fullName evidence="21">Tyrosine-protein kinase receptor</fullName>
        <ecNumber evidence="21">2.7.10.1</ecNumber>
    </recommendedName>
</protein>
<evidence type="ECO:0000256" key="4">
    <source>
        <dbReference type="ARBA" id="ARBA00022679"/>
    </source>
</evidence>
<evidence type="ECO:0000256" key="23">
    <source>
        <dbReference type="SAM" id="Phobius"/>
    </source>
</evidence>
<feature type="disulfide bond" evidence="19">
    <location>
        <begin position="418"/>
        <end position="495"/>
    </location>
</feature>
<evidence type="ECO:0000256" key="5">
    <source>
        <dbReference type="ARBA" id="ARBA00022692"/>
    </source>
</evidence>
<dbReference type="InterPro" id="IPR036790">
    <property type="entry name" value="Frizzled_dom_sf"/>
</dbReference>
<evidence type="ECO:0000256" key="3">
    <source>
        <dbReference type="ARBA" id="ARBA00022572"/>
    </source>
</evidence>
<evidence type="ECO:0000256" key="2">
    <source>
        <dbReference type="ARBA" id="ARBA00022553"/>
    </source>
</evidence>
<dbReference type="InterPro" id="IPR017441">
    <property type="entry name" value="Protein_kinase_ATP_BS"/>
</dbReference>
<dbReference type="InterPro" id="IPR036179">
    <property type="entry name" value="Ig-like_dom_sf"/>
</dbReference>
<evidence type="ECO:0000256" key="24">
    <source>
        <dbReference type="SAM" id="SignalP"/>
    </source>
</evidence>
<dbReference type="PROSITE" id="PS00109">
    <property type="entry name" value="PROTEIN_KINASE_TYR"/>
    <property type="match status" value="1"/>
</dbReference>
<dbReference type="Gene3D" id="1.10.2000.10">
    <property type="entry name" value="Frizzled cysteine-rich domain"/>
    <property type="match status" value="1"/>
</dbReference>
<organism evidence="29 30">
    <name type="scientific">Octopus vulgaris</name>
    <name type="common">Common octopus</name>
    <dbReference type="NCBI Taxonomy" id="6645"/>
    <lineage>
        <taxon>Eukaryota</taxon>
        <taxon>Metazoa</taxon>
        <taxon>Spiralia</taxon>
        <taxon>Lophotrochozoa</taxon>
        <taxon>Mollusca</taxon>
        <taxon>Cephalopoda</taxon>
        <taxon>Coleoidea</taxon>
        <taxon>Octopodiformes</taxon>
        <taxon>Octopoda</taxon>
        <taxon>Incirrata</taxon>
        <taxon>Octopodidae</taxon>
        <taxon>Octopus</taxon>
    </lineage>
</organism>
<dbReference type="FunFam" id="3.30.200.20:FF:000139">
    <property type="entry name" value="inactive tyrosine-protein kinase transmembrane receptor ROR1"/>
    <property type="match status" value="1"/>
</dbReference>
<dbReference type="Gene3D" id="1.10.510.10">
    <property type="entry name" value="Transferase(Phosphotransferase) domain 1"/>
    <property type="match status" value="1"/>
</dbReference>
<name>A0AA36FJG5_OCTVU</name>
<evidence type="ECO:0000256" key="21">
    <source>
        <dbReference type="RuleBase" id="RU000312"/>
    </source>
</evidence>
<dbReference type="PANTHER" id="PTHR24416:SF611">
    <property type="entry name" value="TYROSINE-PROTEIN KINASE TRANSMEMBRANE RECEPTOR ROR"/>
    <property type="match status" value="1"/>
</dbReference>
<evidence type="ECO:0000259" key="26">
    <source>
        <dbReference type="PROSITE" id="PS50038"/>
    </source>
</evidence>
<feature type="disulfide bond" evidence="19">
    <location>
        <begin position="89"/>
        <end position="128"/>
    </location>
</feature>
<dbReference type="SMART" id="SM00409">
    <property type="entry name" value="IG"/>
    <property type="match status" value="1"/>
</dbReference>
<feature type="binding site" evidence="20">
    <location>
        <position position="691"/>
    </location>
    <ligand>
        <name>ATP</name>
        <dbReference type="ChEBI" id="CHEBI:30616"/>
    </ligand>
</feature>
<dbReference type="InterPro" id="IPR038178">
    <property type="entry name" value="Kringle_sf"/>
</dbReference>
<feature type="domain" description="Kringle" evidence="27">
    <location>
        <begin position="500"/>
        <end position="579"/>
    </location>
</feature>
<evidence type="ECO:0000256" key="16">
    <source>
        <dbReference type="ARBA" id="ARBA00023319"/>
    </source>
</evidence>
<evidence type="ECO:0000313" key="30">
    <source>
        <dbReference type="Proteomes" id="UP001162480"/>
    </source>
</evidence>
<feature type="compositionally biased region" description="Low complexity" evidence="22">
    <location>
        <begin position="1054"/>
        <end position="1073"/>
    </location>
</feature>
<dbReference type="Gene3D" id="2.40.20.10">
    <property type="entry name" value="Plasminogen Kringle 4"/>
    <property type="match status" value="3"/>
</dbReference>
<evidence type="ECO:0000256" key="15">
    <source>
        <dbReference type="ARBA" id="ARBA00023180"/>
    </source>
</evidence>
<dbReference type="SMART" id="SM00130">
    <property type="entry name" value="KR"/>
    <property type="match status" value="3"/>
</dbReference>
<keyword evidence="11 23" id="KW-0472">Membrane</keyword>
<dbReference type="GO" id="GO:0043235">
    <property type="term" value="C:receptor complex"/>
    <property type="evidence" value="ECO:0007669"/>
    <property type="project" value="TreeGrafter"/>
</dbReference>
<feature type="compositionally biased region" description="Low complexity" evidence="22">
    <location>
        <begin position="941"/>
        <end position="968"/>
    </location>
</feature>
<evidence type="ECO:0000256" key="22">
    <source>
        <dbReference type="SAM" id="MobiDB-lite"/>
    </source>
</evidence>
<comment type="subcellular location">
    <subcellularLocation>
        <location evidence="1">Membrane</location>
        <topology evidence="1">Single-pass type I membrane protein</topology>
    </subcellularLocation>
    <subcellularLocation>
        <location evidence="17">Synapse</location>
    </subcellularLocation>
</comment>
<dbReference type="PROSITE" id="PS50835">
    <property type="entry name" value="IG_LIKE"/>
    <property type="match status" value="1"/>
</dbReference>
<dbReference type="EMBL" id="OX597839">
    <property type="protein sequence ID" value="CAI9741306.1"/>
    <property type="molecule type" value="Genomic_DNA"/>
</dbReference>
<comment type="caution">
    <text evidence="19">Lacks conserved residue(s) required for the propagation of feature annotation.</text>
</comment>
<keyword evidence="7" id="KW-0418">Kinase</keyword>
<feature type="compositionally biased region" description="Low complexity" evidence="22">
    <location>
        <begin position="982"/>
        <end position="996"/>
    </location>
</feature>
<dbReference type="InterPro" id="IPR007110">
    <property type="entry name" value="Ig-like_dom"/>
</dbReference>
<dbReference type="InterPro" id="IPR003598">
    <property type="entry name" value="Ig_sub2"/>
</dbReference>
<keyword evidence="24" id="KW-0732">Signal</keyword>
<evidence type="ECO:0000256" key="18">
    <source>
        <dbReference type="ARBA" id="ARBA00051243"/>
    </source>
</evidence>
<accession>A0AA36FJG5</accession>
<evidence type="ECO:0000256" key="20">
    <source>
        <dbReference type="PROSITE-ProRule" id="PRU10141"/>
    </source>
</evidence>
<comment type="catalytic activity">
    <reaction evidence="18 21">
        <text>L-tyrosyl-[protein] + ATP = O-phospho-L-tyrosyl-[protein] + ADP + H(+)</text>
        <dbReference type="Rhea" id="RHEA:10596"/>
        <dbReference type="Rhea" id="RHEA-COMP:10136"/>
        <dbReference type="Rhea" id="RHEA-COMP:20101"/>
        <dbReference type="ChEBI" id="CHEBI:15378"/>
        <dbReference type="ChEBI" id="CHEBI:30616"/>
        <dbReference type="ChEBI" id="CHEBI:46858"/>
        <dbReference type="ChEBI" id="CHEBI:61978"/>
        <dbReference type="ChEBI" id="CHEBI:456216"/>
        <dbReference type="EC" id="2.7.10.1"/>
    </reaction>
</comment>
<dbReference type="SMART" id="SM00219">
    <property type="entry name" value="TyrKc"/>
    <property type="match status" value="1"/>
</dbReference>
<evidence type="ECO:0000259" key="28">
    <source>
        <dbReference type="PROSITE" id="PS50835"/>
    </source>
</evidence>
<keyword evidence="3 19" id="KW-0420">Kringle</keyword>
<feature type="compositionally biased region" description="Low complexity" evidence="22">
    <location>
        <begin position="1013"/>
        <end position="1041"/>
    </location>
</feature>
<dbReference type="InterPro" id="IPR008266">
    <property type="entry name" value="Tyr_kinase_AS"/>
</dbReference>
<dbReference type="InterPro" id="IPR011009">
    <property type="entry name" value="Kinase-like_dom_sf"/>
</dbReference>
<feature type="region of interest" description="Disordered" evidence="22">
    <location>
        <begin position="941"/>
        <end position="1088"/>
    </location>
</feature>
<dbReference type="PROSITE" id="PS00239">
    <property type="entry name" value="RECEPTOR_TYR_KIN_II"/>
    <property type="match status" value="1"/>
</dbReference>
<keyword evidence="30" id="KW-1185">Reference proteome</keyword>
<dbReference type="SUPFAM" id="SSF48726">
    <property type="entry name" value="Immunoglobulin"/>
    <property type="match status" value="1"/>
</dbReference>
<evidence type="ECO:0000256" key="19">
    <source>
        <dbReference type="PROSITE-ProRule" id="PRU00121"/>
    </source>
</evidence>
<keyword evidence="2 21" id="KW-0597">Phosphoprotein</keyword>
<dbReference type="PRINTS" id="PR00109">
    <property type="entry name" value="TYRKINASE"/>
</dbReference>
<dbReference type="SUPFAM" id="SSF56112">
    <property type="entry name" value="Protein kinase-like (PK-like)"/>
    <property type="match status" value="1"/>
</dbReference>
<dbReference type="PROSITE" id="PS00107">
    <property type="entry name" value="PROTEIN_KINASE_ATP"/>
    <property type="match status" value="1"/>
</dbReference>
<dbReference type="GO" id="GO:0007169">
    <property type="term" value="P:cell surface receptor protein tyrosine kinase signaling pathway"/>
    <property type="evidence" value="ECO:0007669"/>
    <property type="project" value="InterPro"/>
</dbReference>
<evidence type="ECO:0000256" key="1">
    <source>
        <dbReference type="ARBA" id="ARBA00004479"/>
    </source>
</evidence>
<dbReference type="InterPro" id="IPR003599">
    <property type="entry name" value="Ig_sub"/>
</dbReference>
<keyword evidence="15" id="KW-0325">Glycoprotein</keyword>
<feature type="disulfide bond" evidence="19">
    <location>
        <begin position="68"/>
        <end position="145"/>
    </location>
</feature>
<dbReference type="PRINTS" id="PR00018">
    <property type="entry name" value="KRINGLE"/>
</dbReference>
<dbReference type="Proteomes" id="UP001162480">
    <property type="component" value="Chromosome 26"/>
</dbReference>
<feature type="region of interest" description="Disordered" evidence="22">
    <location>
        <begin position="234"/>
        <end position="273"/>
    </location>
</feature>
<keyword evidence="10" id="KW-0770">Synapse</keyword>
<dbReference type="InterPro" id="IPR013783">
    <property type="entry name" value="Ig-like_fold"/>
</dbReference>
<dbReference type="Pfam" id="PF07679">
    <property type="entry name" value="I-set"/>
    <property type="match status" value="1"/>
</dbReference>
<keyword evidence="13 19" id="KW-1015">Disulfide bond</keyword>
<evidence type="ECO:0000256" key="8">
    <source>
        <dbReference type="ARBA" id="ARBA00022840"/>
    </source>
</evidence>
<evidence type="ECO:0000313" key="29">
    <source>
        <dbReference type="EMBL" id="CAI9741306.1"/>
    </source>
</evidence>
<dbReference type="Gene3D" id="2.60.40.10">
    <property type="entry name" value="Immunoglobulins"/>
    <property type="match status" value="1"/>
</dbReference>
<dbReference type="Pfam" id="PF07714">
    <property type="entry name" value="PK_Tyr_Ser-Thr"/>
    <property type="match status" value="1"/>
</dbReference>
<evidence type="ECO:0000256" key="10">
    <source>
        <dbReference type="ARBA" id="ARBA00023018"/>
    </source>
</evidence>
<dbReference type="Pfam" id="PF00051">
    <property type="entry name" value="Kringle"/>
    <property type="match status" value="3"/>
</dbReference>
<feature type="domain" description="FZ" evidence="26">
    <location>
        <begin position="272"/>
        <end position="405"/>
    </location>
</feature>
<feature type="signal peptide" evidence="24">
    <location>
        <begin position="1"/>
        <end position="25"/>
    </location>
</feature>
<feature type="domain" description="Ig-like" evidence="28">
    <location>
        <begin position="164"/>
        <end position="243"/>
    </location>
</feature>
<keyword evidence="4" id="KW-0808">Transferase</keyword>